<feature type="transmembrane region" description="Helical" evidence="1">
    <location>
        <begin position="231"/>
        <end position="248"/>
    </location>
</feature>
<proteinExistence type="predicted"/>
<sequence length="254" mass="28113">MGSLRCYGEWKDIHSTEKQFAELCAWKVGKVYAANIAIINFMARHIMKKKAFSEHNWPTLCWPETGFFLFLGSLLWESWLQQLVAWGLVVLASVAAWFFLVSWQFVVLSLVAAACCLGFGCVGLLQISFLGIVLCFPRVAAACCLGFGYVGVLHLLFLGIVLCFPSVQTLVFSCVGLRLVFTWLQPGFGVCSLLLGVWLCWPLAALVSWHCVVLSLVAAACCLGFGCDSDLATLVSWHCVVLGLWFHVDAWPLF</sequence>
<evidence type="ECO:0000313" key="3">
    <source>
        <dbReference type="Proteomes" id="UP000243459"/>
    </source>
</evidence>
<dbReference type="Gramene" id="ONK64898">
    <property type="protein sequence ID" value="ONK64898"/>
    <property type="gene ID" value="A4U43_C07F31240"/>
</dbReference>
<evidence type="ECO:0000313" key="2">
    <source>
        <dbReference type="EMBL" id="ONK64898.1"/>
    </source>
</evidence>
<feature type="transmembrane region" description="Helical" evidence="1">
    <location>
        <begin position="205"/>
        <end position="224"/>
    </location>
</feature>
<keyword evidence="1" id="KW-0472">Membrane</keyword>
<keyword evidence="1" id="KW-0812">Transmembrane</keyword>
<keyword evidence="1" id="KW-1133">Transmembrane helix</keyword>
<feature type="transmembrane region" description="Helical" evidence="1">
    <location>
        <begin position="176"/>
        <end position="199"/>
    </location>
</feature>
<dbReference type="EMBL" id="CM007387">
    <property type="protein sequence ID" value="ONK64898.1"/>
    <property type="molecule type" value="Genomic_DNA"/>
</dbReference>
<evidence type="ECO:0000256" key="1">
    <source>
        <dbReference type="SAM" id="Phobius"/>
    </source>
</evidence>
<reference evidence="3" key="1">
    <citation type="journal article" date="2017" name="Nat. Commun.">
        <title>The asparagus genome sheds light on the origin and evolution of a young Y chromosome.</title>
        <authorList>
            <person name="Harkess A."/>
            <person name="Zhou J."/>
            <person name="Xu C."/>
            <person name="Bowers J.E."/>
            <person name="Van der Hulst R."/>
            <person name="Ayyampalayam S."/>
            <person name="Mercati F."/>
            <person name="Riccardi P."/>
            <person name="McKain M.R."/>
            <person name="Kakrana A."/>
            <person name="Tang H."/>
            <person name="Ray J."/>
            <person name="Groenendijk J."/>
            <person name="Arikit S."/>
            <person name="Mathioni S.M."/>
            <person name="Nakano M."/>
            <person name="Shan H."/>
            <person name="Telgmann-Rauber A."/>
            <person name="Kanno A."/>
            <person name="Yue Z."/>
            <person name="Chen H."/>
            <person name="Li W."/>
            <person name="Chen Y."/>
            <person name="Xu X."/>
            <person name="Zhang Y."/>
            <person name="Luo S."/>
            <person name="Chen H."/>
            <person name="Gao J."/>
            <person name="Mao Z."/>
            <person name="Pires J.C."/>
            <person name="Luo M."/>
            <person name="Kudrna D."/>
            <person name="Wing R.A."/>
            <person name="Meyers B.C."/>
            <person name="Yi K."/>
            <person name="Kong H."/>
            <person name="Lavrijsen P."/>
            <person name="Sunseri F."/>
            <person name="Falavigna A."/>
            <person name="Ye Y."/>
            <person name="Leebens-Mack J.H."/>
            <person name="Chen G."/>
        </authorList>
    </citation>
    <scope>NUCLEOTIDE SEQUENCE [LARGE SCALE GENOMIC DNA]</scope>
    <source>
        <strain evidence="3">cv. DH0086</strain>
    </source>
</reference>
<dbReference type="Proteomes" id="UP000243459">
    <property type="component" value="Chromosome 7"/>
</dbReference>
<keyword evidence="3" id="KW-1185">Reference proteome</keyword>
<feature type="transmembrane region" description="Helical" evidence="1">
    <location>
        <begin position="107"/>
        <end position="133"/>
    </location>
</feature>
<gene>
    <name evidence="2" type="ORF">A4U43_C07F31240</name>
</gene>
<feature type="transmembrane region" description="Helical" evidence="1">
    <location>
        <begin position="139"/>
        <end position="164"/>
    </location>
</feature>
<dbReference type="AlphaFoldDB" id="A0A5P1EG69"/>
<name>A0A5P1EG69_ASPOF</name>
<feature type="transmembrane region" description="Helical" evidence="1">
    <location>
        <begin position="82"/>
        <end position="100"/>
    </location>
</feature>
<accession>A0A5P1EG69</accession>
<organism evidence="2 3">
    <name type="scientific">Asparagus officinalis</name>
    <name type="common">Garden asparagus</name>
    <dbReference type="NCBI Taxonomy" id="4686"/>
    <lineage>
        <taxon>Eukaryota</taxon>
        <taxon>Viridiplantae</taxon>
        <taxon>Streptophyta</taxon>
        <taxon>Embryophyta</taxon>
        <taxon>Tracheophyta</taxon>
        <taxon>Spermatophyta</taxon>
        <taxon>Magnoliopsida</taxon>
        <taxon>Liliopsida</taxon>
        <taxon>Asparagales</taxon>
        <taxon>Asparagaceae</taxon>
        <taxon>Asparagoideae</taxon>
        <taxon>Asparagus</taxon>
    </lineage>
</organism>
<protein>
    <submittedName>
        <fullName evidence="2">Uncharacterized protein</fullName>
    </submittedName>
</protein>